<evidence type="ECO:0000313" key="1">
    <source>
        <dbReference type="EMBL" id="AIO69343.1"/>
    </source>
</evidence>
<gene>
    <name evidence="1" type="ORF">DM82_4841</name>
</gene>
<proteinExistence type="predicted"/>
<reference evidence="1 2" key="1">
    <citation type="submission" date="2014-06" db="EMBL/GenBank/DDBJ databases">
        <authorList>
            <person name="Bishop-Lilly K.A."/>
            <person name="Broomall S.M."/>
            <person name="Chain P.S."/>
            <person name="Chertkov O."/>
            <person name="Coyne S.R."/>
            <person name="Daligault H.E."/>
            <person name="Davenport K.W."/>
            <person name="Erkkila T."/>
            <person name="Frey K.G."/>
            <person name="Gibbons H.S."/>
            <person name="Gu W."/>
            <person name="Jaissle J."/>
            <person name="Johnson S.L."/>
            <person name="Koroleva G.I."/>
            <person name="Ladner J.T."/>
            <person name="Lo C.-C."/>
            <person name="Minogue T.D."/>
            <person name="Munk C."/>
            <person name="Palacios G.F."/>
            <person name="Redden C.L."/>
            <person name="Rosenzweig C.N."/>
            <person name="Scholz M.B."/>
            <person name="Teshima H."/>
            <person name="Xu Y."/>
        </authorList>
    </citation>
    <scope>NUCLEOTIDE SEQUENCE [LARGE SCALE GENOMIC DNA]</scope>
    <source>
        <strain evidence="1 2">EO147</strain>
    </source>
</reference>
<accession>A0AAI8BBU0</accession>
<name>A0AAI8BBU0_9BURK</name>
<protein>
    <submittedName>
        <fullName evidence="1">Uncharacterized protein</fullName>
    </submittedName>
</protein>
<dbReference type="Proteomes" id="UP000029424">
    <property type="component" value="Chromosome 2"/>
</dbReference>
<dbReference type="EMBL" id="CP008727">
    <property type="protein sequence ID" value="AIO69343.1"/>
    <property type="molecule type" value="Genomic_DNA"/>
</dbReference>
<evidence type="ECO:0000313" key="2">
    <source>
        <dbReference type="Proteomes" id="UP000029424"/>
    </source>
</evidence>
<keyword evidence="2" id="KW-1185">Reference proteome</keyword>
<dbReference type="AlphaFoldDB" id="A0AAI8BBU0"/>
<sequence>MLHALQRTEFKISGARVFLRTPQSGKVGVVVPENNIGRIPQGETANICYPNISSCLTVSGLSRNGSLRGGHLTTPEGIRKDDMDTLLKAIGAQDCTKFVVAGPIEQIKARTDESAYGNRKNITAELNKLAPNAEVGFVDTEKAFSPSKPPYNVYVQHDRQQSASDLQVHIAPAQLSTAAGVTTAKIPDDASIPSNAQRVADGDIVQRKPSGILGFLPIGKKT</sequence>
<dbReference type="KEGG" id="bok:DM82_4841"/>
<organism evidence="1 2">
    <name type="scientific">Burkholderia oklahomensis</name>
    <dbReference type="NCBI Taxonomy" id="342113"/>
    <lineage>
        <taxon>Bacteria</taxon>
        <taxon>Pseudomonadati</taxon>
        <taxon>Pseudomonadota</taxon>
        <taxon>Betaproteobacteria</taxon>
        <taxon>Burkholderiales</taxon>
        <taxon>Burkholderiaceae</taxon>
        <taxon>Burkholderia</taxon>
        <taxon>pseudomallei group</taxon>
    </lineage>
</organism>